<reference evidence="3" key="2">
    <citation type="submission" date="2021-04" db="EMBL/GenBank/DDBJ databases">
        <title>Brevibacillus composti FJAT-54423, complete genome.</title>
        <authorList>
            <person name="Tang R."/>
        </authorList>
    </citation>
    <scope>NUCLEOTIDE SEQUENCE</scope>
    <source>
        <strain evidence="3">FJAT-54424</strain>
    </source>
</reference>
<accession>A0A7T5JNR8</accession>
<keyword evidence="1" id="KW-0472">Membrane</keyword>
<evidence type="ECO:0000256" key="1">
    <source>
        <dbReference type="HAMAP-Rule" id="MF_00386"/>
    </source>
</evidence>
<dbReference type="EMBL" id="CP073708">
    <property type="protein sequence ID" value="QUO41541.1"/>
    <property type="molecule type" value="Genomic_DNA"/>
</dbReference>
<dbReference type="EMBL" id="CP066308">
    <property type="protein sequence ID" value="QQE74459.1"/>
    <property type="molecule type" value="Genomic_DNA"/>
</dbReference>
<dbReference type="HAMAP" id="MF_00386">
    <property type="entry name" value="UPF0161_YidD"/>
    <property type="match status" value="1"/>
</dbReference>
<dbReference type="RefSeq" id="WP_198828038.1">
    <property type="nucleotide sequence ID" value="NZ_CP066308.1"/>
</dbReference>
<proteinExistence type="inferred from homology"/>
<dbReference type="InterPro" id="IPR002696">
    <property type="entry name" value="Membr_insert_effic_factor_YidD"/>
</dbReference>
<dbReference type="Proteomes" id="UP000595847">
    <property type="component" value="Chromosome"/>
</dbReference>
<keyword evidence="5" id="KW-1185">Reference proteome</keyword>
<gene>
    <name evidence="2" type="primary">yidD</name>
    <name evidence="2" type="ORF">JD108_22095</name>
    <name evidence="3" type="ORF">KDJ56_22030</name>
</gene>
<evidence type="ECO:0000313" key="5">
    <source>
        <dbReference type="Proteomes" id="UP000677234"/>
    </source>
</evidence>
<name>A0A7T5JNR8_9BACL</name>
<dbReference type="Proteomes" id="UP000677234">
    <property type="component" value="Chromosome"/>
</dbReference>
<comment type="similarity">
    <text evidence="1">Belongs to the UPF0161 family.</text>
</comment>
<organism evidence="2 4">
    <name type="scientific">Brevibacillus composti</name>
    <dbReference type="NCBI Taxonomy" id="2796470"/>
    <lineage>
        <taxon>Bacteria</taxon>
        <taxon>Bacillati</taxon>
        <taxon>Bacillota</taxon>
        <taxon>Bacilli</taxon>
        <taxon>Bacillales</taxon>
        <taxon>Paenibacillaceae</taxon>
        <taxon>Brevibacillus</taxon>
    </lineage>
</organism>
<evidence type="ECO:0000313" key="4">
    <source>
        <dbReference type="Proteomes" id="UP000595847"/>
    </source>
</evidence>
<keyword evidence="1" id="KW-1003">Cell membrane</keyword>
<dbReference type="Pfam" id="PF01809">
    <property type="entry name" value="YidD"/>
    <property type="match status" value="1"/>
</dbReference>
<dbReference type="PANTHER" id="PTHR33383:SF1">
    <property type="entry name" value="MEMBRANE PROTEIN INSERTION EFFICIENCY FACTOR-RELATED"/>
    <property type="match status" value="1"/>
</dbReference>
<protein>
    <recommendedName>
        <fullName evidence="1">Putative membrane protein insertion efficiency factor</fullName>
    </recommendedName>
</protein>
<evidence type="ECO:0000313" key="2">
    <source>
        <dbReference type="EMBL" id="QQE74459.1"/>
    </source>
</evidence>
<dbReference type="NCBIfam" id="TIGR00278">
    <property type="entry name" value="membrane protein insertion efficiency factor YidD"/>
    <property type="match status" value="1"/>
</dbReference>
<dbReference type="PANTHER" id="PTHR33383">
    <property type="entry name" value="MEMBRANE PROTEIN INSERTION EFFICIENCY FACTOR-RELATED"/>
    <property type="match status" value="1"/>
</dbReference>
<reference evidence="2 4" key="1">
    <citation type="submission" date="2020-12" db="EMBL/GenBank/DDBJ databases">
        <title>strain FJAT-54423T represents a novel species of the genus Brevibacillus.</title>
        <authorList>
            <person name="Tang R."/>
        </authorList>
    </citation>
    <scope>NUCLEOTIDE SEQUENCE [LARGE SCALE GENOMIC DNA]</scope>
    <source>
        <strain evidence="2 4">FJAT-54423</strain>
    </source>
</reference>
<evidence type="ECO:0000313" key="3">
    <source>
        <dbReference type="EMBL" id="QUO41541.1"/>
    </source>
</evidence>
<dbReference type="SMART" id="SM01234">
    <property type="entry name" value="Haemolytic"/>
    <property type="match status" value="1"/>
</dbReference>
<dbReference type="AlphaFoldDB" id="A0A7T5JNR8"/>
<comment type="function">
    <text evidence="1">Could be involved in insertion of integral membrane proteins into the membrane.</text>
</comment>
<comment type="subcellular location">
    <subcellularLocation>
        <location evidence="1">Cell membrane</location>
        <topology evidence="1">Peripheral membrane protein</topology>
        <orientation evidence="1">Cytoplasmic side</orientation>
    </subcellularLocation>
</comment>
<dbReference type="GO" id="GO:0005886">
    <property type="term" value="C:plasma membrane"/>
    <property type="evidence" value="ECO:0007669"/>
    <property type="project" value="UniProtKB-SubCell"/>
</dbReference>
<dbReference type="KEGG" id="bcop:JD108_22095"/>
<sequence>MGRVLIWLIRGYQLFVSPYKPPSCRFAPTCSHYALEAIRRFGPWKGSWLAIRRILKCHPFHPGGFDPVPEHRNHE</sequence>